<feature type="active site" description="Proton donor" evidence="8 9">
    <location>
        <position position="109"/>
    </location>
</feature>
<name>A0A938XZ11_9ACTN</name>
<dbReference type="PANTHER" id="PTHR21272:SF3">
    <property type="entry name" value="CATABOLIC 3-DEHYDROQUINASE"/>
    <property type="match status" value="1"/>
</dbReference>
<evidence type="ECO:0000256" key="10">
    <source>
        <dbReference type="PIRSR" id="PIRSR001399-2"/>
    </source>
</evidence>
<dbReference type="EC" id="4.2.1.10" evidence="5 8"/>
<evidence type="ECO:0000256" key="6">
    <source>
        <dbReference type="ARBA" id="ARBA00023141"/>
    </source>
</evidence>
<evidence type="ECO:0000313" key="12">
    <source>
        <dbReference type="EMBL" id="MBM9458821.1"/>
    </source>
</evidence>
<sequence>MSTPEGTPEATAVLVLNGPNLGRLGRRQPEIYGHTTHDELAAACVRWGAELGLAVEVRQTNHEGELLDWLNAAADDAVPVVLNAAAWTHYSLALYDACAQLEAPLVEVHISEPKQRPETFRHTSYVEPHAATTISGQGVDGYRQALEFIAASLAH</sequence>
<comment type="function">
    <text evidence="8">Catalyzes a trans-dehydration via an enolate intermediate.</text>
</comment>
<dbReference type="InterPro" id="IPR036441">
    <property type="entry name" value="DHquinase_II_sf"/>
</dbReference>
<dbReference type="RefSeq" id="WP_205290137.1">
    <property type="nucleotide sequence ID" value="NZ_CP074406.1"/>
</dbReference>
<organism evidence="12 13">
    <name type="scientific">Nocardioides faecalis</name>
    <dbReference type="NCBI Taxonomy" id="2803858"/>
    <lineage>
        <taxon>Bacteria</taxon>
        <taxon>Bacillati</taxon>
        <taxon>Actinomycetota</taxon>
        <taxon>Actinomycetes</taxon>
        <taxon>Propionibacteriales</taxon>
        <taxon>Nocardioidaceae</taxon>
        <taxon>Nocardioides</taxon>
    </lineage>
</organism>
<dbReference type="PANTHER" id="PTHR21272">
    <property type="entry name" value="CATABOLIC 3-DEHYDROQUINASE"/>
    <property type="match status" value="1"/>
</dbReference>
<evidence type="ECO:0000256" key="3">
    <source>
        <dbReference type="ARBA" id="ARBA00011037"/>
    </source>
</evidence>
<dbReference type="AlphaFoldDB" id="A0A938XZ11"/>
<feature type="binding site" evidence="8 10">
    <location>
        <position position="96"/>
    </location>
    <ligand>
        <name>substrate</name>
    </ligand>
</feature>
<feature type="binding site" evidence="8 10">
    <location>
        <position position="89"/>
    </location>
    <ligand>
        <name>substrate</name>
    </ligand>
</feature>
<evidence type="ECO:0000256" key="1">
    <source>
        <dbReference type="ARBA" id="ARBA00001864"/>
    </source>
</evidence>
<dbReference type="Pfam" id="PF01220">
    <property type="entry name" value="DHquinase_II"/>
    <property type="match status" value="1"/>
</dbReference>
<protein>
    <recommendedName>
        <fullName evidence="5 8">3-dehydroquinate dehydratase</fullName>
        <shortName evidence="8">3-dehydroquinase</shortName>
        <ecNumber evidence="5 8">4.2.1.10</ecNumber>
    </recommendedName>
    <alternativeName>
        <fullName evidence="8">Type II DHQase</fullName>
    </alternativeName>
</protein>
<comment type="catalytic activity">
    <reaction evidence="1 8">
        <text>3-dehydroquinate = 3-dehydroshikimate + H2O</text>
        <dbReference type="Rhea" id="RHEA:21096"/>
        <dbReference type="ChEBI" id="CHEBI:15377"/>
        <dbReference type="ChEBI" id="CHEBI:16630"/>
        <dbReference type="ChEBI" id="CHEBI:32364"/>
        <dbReference type="EC" id="4.2.1.10"/>
    </reaction>
</comment>
<keyword evidence="7 8" id="KW-0456">Lyase</keyword>
<dbReference type="Proteomes" id="UP000663791">
    <property type="component" value="Unassembled WGS sequence"/>
</dbReference>
<comment type="pathway">
    <text evidence="2 8">Metabolic intermediate biosynthesis; chorismate biosynthesis; chorismate from D-erythrose 4-phosphate and phosphoenolpyruvate: step 3/7.</text>
</comment>
<accession>A0A938XZ11</accession>
<evidence type="ECO:0000256" key="7">
    <source>
        <dbReference type="ARBA" id="ARBA00023239"/>
    </source>
</evidence>
<dbReference type="SUPFAM" id="SSF52304">
    <property type="entry name" value="Type II 3-dehydroquinate dehydratase"/>
    <property type="match status" value="1"/>
</dbReference>
<dbReference type="GO" id="GO:0009423">
    <property type="term" value="P:chorismate biosynthetic process"/>
    <property type="evidence" value="ECO:0007669"/>
    <property type="project" value="UniProtKB-UniRule"/>
</dbReference>
<keyword evidence="13" id="KW-1185">Reference proteome</keyword>
<evidence type="ECO:0000256" key="9">
    <source>
        <dbReference type="PIRSR" id="PIRSR001399-1"/>
    </source>
</evidence>
<keyword evidence="6 8" id="KW-0057">Aromatic amino acid biosynthesis</keyword>
<dbReference type="InterPro" id="IPR018509">
    <property type="entry name" value="DHquinase_II_CS"/>
</dbReference>
<dbReference type="InterPro" id="IPR001874">
    <property type="entry name" value="DHquinase_II"/>
</dbReference>
<dbReference type="NCBIfam" id="NF003807">
    <property type="entry name" value="PRK05395.1-4"/>
    <property type="match status" value="1"/>
</dbReference>
<feature type="binding site" evidence="8 10">
    <location>
        <position position="83"/>
    </location>
    <ligand>
        <name>substrate</name>
    </ligand>
</feature>
<dbReference type="PROSITE" id="PS01029">
    <property type="entry name" value="DEHYDROQUINASE_II"/>
    <property type="match status" value="1"/>
</dbReference>
<dbReference type="CDD" id="cd00466">
    <property type="entry name" value="DHQase_II"/>
    <property type="match status" value="1"/>
</dbReference>
<dbReference type="GO" id="GO:0009073">
    <property type="term" value="P:aromatic amino acid family biosynthetic process"/>
    <property type="evidence" value="ECO:0007669"/>
    <property type="project" value="UniProtKB-KW"/>
</dbReference>
<comment type="caution">
    <text evidence="12">The sequence shown here is derived from an EMBL/GenBank/DDBJ whole genome shotgun (WGS) entry which is preliminary data.</text>
</comment>
<dbReference type="Gene3D" id="3.40.50.9100">
    <property type="entry name" value="Dehydroquinase, class II"/>
    <property type="match status" value="1"/>
</dbReference>
<reference evidence="12" key="1">
    <citation type="submission" date="2021-01" db="EMBL/GenBank/DDBJ databases">
        <title>Novel species in genus Nocardioides.</title>
        <authorList>
            <person name="Zhang G."/>
        </authorList>
    </citation>
    <scope>NUCLEOTIDE SEQUENCE</scope>
    <source>
        <strain evidence="12">Zg-536</strain>
    </source>
</reference>
<dbReference type="GO" id="GO:0019631">
    <property type="term" value="P:quinate catabolic process"/>
    <property type="evidence" value="ECO:0007669"/>
    <property type="project" value="TreeGrafter"/>
</dbReference>
<feature type="binding site" evidence="8 10">
    <location>
        <position position="121"/>
    </location>
    <ligand>
        <name>substrate</name>
    </ligand>
</feature>
<gene>
    <name evidence="8" type="primary">aroQ</name>
    <name evidence="12" type="ORF">JK386_02825</name>
</gene>
<proteinExistence type="inferred from homology"/>
<evidence type="ECO:0000256" key="11">
    <source>
        <dbReference type="PIRSR" id="PIRSR001399-3"/>
    </source>
</evidence>
<evidence type="ECO:0000313" key="13">
    <source>
        <dbReference type="Proteomes" id="UP000663791"/>
    </source>
</evidence>
<dbReference type="GO" id="GO:0003855">
    <property type="term" value="F:3-dehydroquinate dehydratase activity"/>
    <property type="evidence" value="ECO:0007669"/>
    <property type="project" value="UniProtKB-UniRule"/>
</dbReference>
<evidence type="ECO:0000256" key="4">
    <source>
        <dbReference type="ARBA" id="ARBA00011193"/>
    </source>
</evidence>
<dbReference type="HAMAP" id="MF_00169">
    <property type="entry name" value="AroQ"/>
    <property type="match status" value="1"/>
</dbReference>
<feature type="site" description="Transition state stabilizer" evidence="8 11">
    <location>
        <position position="27"/>
    </location>
</feature>
<comment type="similarity">
    <text evidence="3 8">Belongs to the type-II 3-dehydroquinase family.</text>
</comment>
<evidence type="ECO:0000256" key="5">
    <source>
        <dbReference type="ARBA" id="ARBA00012060"/>
    </source>
</evidence>
<dbReference type="PIRSF" id="PIRSF001399">
    <property type="entry name" value="DHquinase_II"/>
    <property type="match status" value="1"/>
</dbReference>
<evidence type="ECO:0000256" key="8">
    <source>
        <dbReference type="HAMAP-Rule" id="MF_00169"/>
    </source>
</evidence>
<dbReference type="NCBIfam" id="NF003805">
    <property type="entry name" value="PRK05395.1-2"/>
    <property type="match status" value="1"/>
</dbReference>
<evidence type="ECO:0000256" key="2">
    <source>
        <dbReference type="ARBA" id="ARBA00004902"/>
    </source>
</evidence>
<dbReference type="GO" id="GO:0008652">
    <property type="term" value="P:amino acid biosynthetic process"/>
    <property type="evidence" value="ECO:0007669"/>
    <property type="project" value="UniProtKB-KW"/>
</dbReference>
<comment type="subunit">
    <text evidence="4 8">Homododecamer.</text>
</comment>
<feature type="active site" description="Proton acceptor" evidence="8 9">
    <location>
        <position position="32"/>
    </location>
</feature>
<feature type="binding site" evidence="8 10">
    <location>
        <begin position="110"/>
        <end position="111"/>
    </location>
    <ligand>
        <name>substrate</name>
    </ligand>
</feature>
<keyword evidence="8" id="KW-0028">Amino-acid biosynthesis</keyword>
<dbReference type="EMBL" id="JAERTX010000003">
    <property type="protein sequence ID" value="MBM9458821.1"/>
    <property type="molecule type" value="Genomic_DNA"/>
</dbReference>